<dbReference type="EMBL" id="JAGQLL010000055">
    <property type="protein sequence ID" value="MCA9380395.1"/>
    <property type="molecule type" value="Genomic_DNA"/>
</dbReference>
<evidence type="ECO:0000313" key="9">
    <source>
        <dbReference type="Proteomes" id="UP000745577"/>
    </source>
</evidence>
<dbReference type="Gene3D" id="2.60.120.10">
    <property type="entry name" value="Jelly Rolls"/>
    <property type="match status" value="1"/>
</dbReference>
<proteinExistence type="inferred from homology"/>
<evidence type="ECO:0000256" key="3">
    <source>
        <dbReference type="ARBA" id="ARBA00011952"/>
    </source>
</evidence>
<dbReference type="InterPro" id="IPR010551">
    <property type="entry name" value="G6P_isomerase_prok"/>
</dbReference>
<evidence type="ECO:0000256" key="1">
    <source>
        <dbReference type="ARBA" id="ARBA00004926"/>
    </source>
</evidence>
<evidence type="ECO:0000259" key="7">
    <source>
        <dbReference type="Pfam" id="PF06560"/>
    </source>
</evidence>
<evidence type="ECO:0000256" key="5">
    <source>
        <dbReference type="ARBA" id="ARBA00023152"/>
    </source>
</evidence>
<name>A0A955I7E2_9BACT</name>
<dbReference type="InterPro" id="IPR011051">
    <property type="entry name" value="RmlC_Cupin_sf"/>
</dbReference>
<reference evidence="8" key="2">
    <citation type="journal article" date="2021" name="Microbiome">
        <title>Successional dynamics and alternative stable states in a saline activated sludge microbial community over 9 years.</title>
        <authorList>
            <person name="Wang Y."/>
            <person name="Ye J."/>
            <person name="Ju F."/>
            <person name="Liu L."/>
            <person name="Boyd J.A."/>
            <person name="Deng Y."/>
            <person name="Parks D.H."/>
            <person name="Jiang X."/>
            <person name="Yin X."/>
            <person name="Woodcroft B.J."/>
            <person name="Tyson G.W."/>
            <person name="Hugenholtz P."/>
            <person name="Polz M.F."/>
            <person name="Zhang T."/>
        </authorList>
    </citation>
    <scope>NUCLEOTIDE SEQUENCE</scope>
    <source>
        <strain evidence="8">HKST-UBA15</strain>
    </source>
</reference>
<protein>
    <recommendedName>
        <fullName evidence="3">glucose-6-phosphate isomerase</fullName>
        <ecNumber evidence="3">5.3.1.9</ecNumber>
    </recommendedName>
</protein>
<evidence type="ECO:0000313" key="8">
    <source>
        <dbReference type="EMBL" id="MCA9380395.1"/>
    </source>
</evidence>
<keyword evidence="5" id="KW-0324">Glycolysis</keyword>
<feature type="domain" description="Glucose-6-phosphate isomerase prokaryote" evidence="7">
    <location>
        <begin position="55"/>
        <end position="203"/>
    </location>
</feature>
<evidence type="ECO:0000256" key="6">
    <source>
        <dbReference type="ARBA" id="ARBA00029321"/>
    </source>
</evidence>
<dbReference type="GO" id="GO:0005737">
    <property type="term" value="C:cytoplasm"/>
    <property type="evidence" value="ECO:0007669"/>
    <property type="project" value="InterPro"/>
</dbReference>
<dbReference type="InterPro" id="IPR014710">
    <property type="entry name" value="RmlC-like_jellyroll"/>
</dbReference>
<evidence type="ECO:0000256" key="2">
    <source>
        <dbReference type="ARBA" id="ARBA00006542"/>
    </source>
</evidence>
<gene>
    <name evidence="8" type="ORF">KC675_04415</name>
</gene>
<dbReference type="GO" id="GO:0004347">
    <property type="term" value="F:glucose-6-phosphate isomerase activity"/>
    <property type="evidence" value="ECO:0007669"/>
    <property type="project" value="UniProtKB-EC"/>
</dbReference>
<dbReference type="Pfam" id="PF06560">
    <property type="entry name" value="GPI"/>
    <property type="match status" value="1"/>
</dbReference>
<comment type="catalytic activity">
    <reaction evidence="6">
        <text>alpha-D-glucose 6-phosphate = beta-D-fructose 6-phosphate</text>
        <dbReference type="Rhea" id="RHEA:11816"/>
        <dbReference type="ChEBI" id="CHEBI:57634"/>
        <dbReference type="ChEBI" id="CHEBI:58225"/>
        <dbReference type="EC" id="5.3.1.9"/>
    </reaction>
</comment>
<dbReference type="Proteomes" id="UP000745577">
    <property type="component" value="Unassembled WGS sequence"/>
</dbReference>
<organism evidence="8 9">
    <name type="scientific">Candidatus Dojkabacteria bacterium</name>
    <dbReference type="NCBI Taxonomy" id="2099670"/>
    <lineage>
        <taxon>Bacteria</taxon>
        <taxon>Candidatus Dojkabacteria</taxon>
    </lineage>
</organism>
<dbReference type="EC" id="5.3.1.9" evidence="3"/>
<dbReference type="GO" id="GO:0006094">
    <property type="term" value="P:gluconeogenesis"/>
    <property type="evidence" value="ECO:0007669"/>
    <property type="project" value="UniProtKB-KW"/>
</dbReference>
<dbReference type="AlphaFoldDB" id="A0A955I7E2"/>
<dbReference type="SUPFAM" id="SSF51182">
    <property type="entry name" value="RmlC-like cupins"/>
    <property type="match status" value="1"/>
</dbReference>
<comment type="caution">
    <text evidence="8">The sequence shown here is derived from an EMBL/GenBank/DDBJ whole genome shotgun (WGS) entry which is preliminary data.</text>
</comment>
<dbReference type="GO" id="GO:0006096">
    <property type="term" value="P:glycolytic process"/>
    <property type="evidence" value="ECO:0007669"/>
    <property type="project" value="UniProtKB-KW"/>
</dbReference>
<comment type="pathway">
    <text evidence="1">Carbohydrate degradation; glycolysis; D-glyceraldehyde 3-phosphate and glycerone phosphate from D-glucose: step 2/4.</text>
</comment>
<reference evidence="8" key="1">
    <citation type="submission" date="2020-04" db="EMBL/GenBank/DDBJ databases">
        <authorList>
            <person name="Zhang T."/>
        </authorList>
    </citation>
    <scope>NUCLEOTIDE SEQUENCE</scope>
    <source>
        <strain evidence="8">HKST-UBA15</strain>
    </source>
</reference>
<evidence type="ECO:0000256" key="4">
    <source>
        <dbReference type="ARBA" id="ARBA00022432"/>
    </source>
</evidence>
<keyword evidence="4" id="KW-0312">Gluconeogenesis</keyword>
<comment type="similarity">
    <text evidence="2">Belongs to the archaeal-type GPI family.</text>
</comment>
<sequence length="262" mass="30183">MVTLLDNCNLSISLDTKNNTLLLSEDIVTDQPQTVSLASLLPTLLNKSLSYPKNVYDEYNSVYHHDDNYLADSEVNLDIIYLPAGLLGIEYIKSHIYYSPTMTSSGSYTTIVEVLYGKLTIIMQRNKVPVDEFEFDTYVEKAYIIKVGQGQKCAIPKGYFFTFINTQDFPVIFVKINKEQSHADYNLLRKEGGLAYYCIRKNAREEIVLNPRYRETPKIQKLKADHFLDELHLSWTNPLYEILKMEKQILSEVLCSNCNQAF</sequence>
<accession>A0A955I7E2</accession>